<dbReference type="InterPro" id="IPR000092">
    <property type="entry name" value="Polyprenyl_synt"/>
</dbReference>
<protein>
    <recommendedName>
        <fullName evidence="4">Farnesyl diphosphate synthase</fullName>
        <ecNumber evidence="3">2.5.1.10</ecNumber>
    </recommendedName>
    <alternativeName>
        <fullName evidence="10">(2E,6E)-farnesyl diphosphate synthase</fullName>
    </alternativeName>
    <alternativeName>
        <fullName evidence="9">Geranyltranstransferase</fullName>
    </alternativeName>
</protein>
<keyword evidence="5 12" id="KW-0808">Transferase</keyword>
<dbReference type="SUPFAM" id="SSF48576">
    <property type="entry name" value="Terpenoid synthases"/>
    <property type="match status" value="1"/>
</dbReference>
<dbReference type="GO" id="GO:0016114">
    <property type="term" value="P:terpenoid biosynthetic process"/>
    <property type="evidence" value="ECO:0007669"/>
    <property type="project" value="UniProtKB-ARBA"/>
</dbReference>
<evidence type="ECO:0000313" key="13">
    <source>
        <dbReference type="EMBL" id="KGG81418.1"/>
    </source>
</evidence>
<dbReference type="GO" id="GO:0046872">
    <property type="term" value="F:metal ion binding"/>
    <property type="evidence" value="ECO:0007669"/>
    <property type="project" value="UniProtKB-KW"/>
</dbReference>
<sequence>MKLKQELEKYKNIIDKELDKILPNYNTPQKKIFEAMRYSIFAGGKRLRPILVLKTCELVGGKYSDAINFALSIEMIHTYSLIHDDLPAMDNDDYRRGKLTNHKVFGEGIAVLAGDGLLNLAFETMINDIINDIDKSERKIKALKVIAESAGVFGMIGGQVVDIISEGRNIDENTLLYIHEKKTSALIEASILSGAIIGGASSDELERLSTYARAIGIGYQIRDDILDRIGDSEKLGKRVGSDEENNKVTYLSFYEIEDAIRETERLCKSAIMALDSFDKEKVKFFEELANYLVYREN</sequence>
<dbReference type="SFLD" id="SFLDG01017">
    <property type="entry name" value="Polyprenyl_Transferase_Like"/>
    <property type="match status" value="1"/>
</dbReference>
<dbReference type="RefSeq" id="WP_035161149.1">
    <property type="nucleotide sequence ID" value="NZ_AZTB01000001.1"/>
</dbReference>
<dbReference type="AlphaFoldDB" id="A0A096BKW2"/>
<comment type="similarity">
    <text evidence="2 12">Belongs to the FPP/GGPP synthase family.</text>
</comment>
<evidence type="ECO:0000256" key="8">
    <source>
        <dbReference type="ARBA" id="ARBA00023229"/>
    </source>
</evidence>
<comment type="catalytic activity">
    <reaction evidence="11">
        <text>isopentenyl diphosphate + (2E)-geranyl diphosphate = (2E,6E)-farnesyl diphosphate + diphosphate</text>
        <dbReference type="Rhea" id="RHEA:19361"/>
        <dbReference type="ChEBI" id="CHEBI:33019"/>
        <dbReference type="ChEBI" id="CHEBI:58057"/>
        <dbReference type="ChEBI" id="CHEBI:128769"/>
        <dbReference type="ChEBI" id="CHEBI:175763"/>
        <dbReference type="EC" id="2.5.1.10"/>
    </reaction>
</comment>
<comment type="caution">
    <text evidence="13">The sequence shown here is derived from an EMBL/GenBank/DDBJ whole genome shotgun (WGS) entry which is preliminary data.</text>
</comment>
<evidence type="ECO:0000256" key="4">
    <source>
        <dbReference type="ARBA" id="ARBA00015100"/>
    </source>
</evidence>
<dbReference type="PROSITE" id="PS00444">
    <property type="entry name" value="POLYPRENYL_SYNTHASE_2"/>
    <property type="match status" value="1"/>
</dbReference>
<evidence type="ECO:0000256" key="12">
    <source>
        <dbReference type="RuleBase" id="RU004466"/>
    </source>
</evidence>
<gene>
    <name evidence="13" type="ORF">Y919_00200</name>
</gene>
<dbReference type="Gene3D" id="1.10.600.10">
    <property type="entry name" value="Farnesyl Diphosphate Synthase"/>
    <property type="match status" value="1"/>
</dbReference>
<evidence type="ECO:0000313" key="14">
    <source>
        <dbReference type="Proteomes" id="UP000029622"/>
    </source>
</evidence>
<dbReference type="EMBL" id="AZTB01000001">
    <property type="protein sequence ID" value="KGG81418.1"/>
    <property type="molecule type" value="Genomic_DNA"/>
</dbReference>
<dbReference type="PANTHER" id="PTHR43281:SF1">
    <property type="entry name" value="FARNESYL DIPHOSPHATE SYNTHASE"/>
    <property type="match status" value="1"/>
</dbReference>
<evidence type="ECO:0000256" key="2">
    <source>
        <dbReference type="ARBA" id="ARBA00006706"/>
    </source>
</evidence>
<dbReference type="NCBIfam" id="NF045485">
    <property type="entry name" value="FPPsyn"/>
    <property type="match status" value="1"/>
</dbReference>
<reference evidence="13 14" key="1">
    <citation type="submission" date="2013-12" db="EMBL/GenBank/DDBJ databases">
        <title>Draft genome sequence of Caloranaerobacter sp. H53214.</title>
        <authorList>
            <person name="Jiang L.J."/>
            <person name="Shao Z.Z."/>
            <person name="Long M.N."/>
        </authorList>
    </citation>
    <scope>NUCLEOTIDE SEQUENCE [LARGE SCALE GENOMIC DNA]</scope>
    <source>
        <strain evidence="13 14">H53214</strain>
    </source>
</reference>
<name>A0A096BKW2_9FIRM</name>
<dbReference type="InterPro" id="IPR008949">
    <property type="entry name" value="Isoprenoid_synthase_dom_sf"/>
</dbReference>
<dbReference type="SFLD" id="SFLDS00005">
    <property type="entry name" value="Isoprenoid_Synthase_Type_I"/>
    <property type="match status" value="1"/>
</dbReference>
<keyword evidence="8" id="KW-0414">Isoprene biosynthesis</keyword>
<dbReference type="PROSITE" id="PS00723">
    <property type="entry name" value="POLYPRENYL_SYNTHASE_1"/>
    <property type="match status" value="1"/>
</dbReference>
<comment type="cofactor">
    <cofactor evidence="1">
        <name>Mg(2+)</name>
        <dbReference type="ChEBI" id="CHEBI:18420"/>
    </cofactor>
</comment>
<keyword evidence="7" id="KW-0460">Magnesium</keyword>
<dbReference type="Pfam" id="PF00348">
    <property type="entry name" value="polyprenyl_synt"/>
    <property type="match status" value="1"/>
</dbReference>
<dbReference type="PANTHER" id="PTHR43281">
    <property type="entry name" value="FARNESYL DIPHOSPHATE SYNTHASE"/>
    <property type="match status" value="1"/>
</dbReference>
<accession>A0A096BKW2</accession>
<dbReference type="GO" id="GO:0004337">
    <property type="term" value="F:(2E,6E)-farnesyl diphosphate synthase activity"/>
    <property type="evidence" value="ECO:0007669"/>
    <property type="project" value="UniProtKB-EC"/>
</dbReference>
<keyword evidence="6" id="KW-0479">Metal-binding</keyword>
<evidence type="ECO:0000256" key="5">
    <source>
        <dbReference type="ARBA" id="ARBA00022679"/>
    </source>
</evidence>
<organism evidence="13 14">
    <name type="scientific">Caloranaerobacter azorensis H53214</name>
    <dbReference type="NCBI Taxonomy" id="1156417"/>
    <lineage>
        <taxon>Bacteria</taxon>
        <taxon>Bacillati</taxon>
        <taxon>Bacillota</taxon>
        <taxon>Tissierellia</taxon>
        <taxon>Tissierellales</taxon>
        <taxon>Thermohalobacteraceae</taxon>
        <taxon>Caloranaerobacter</taxon>
    </lineage>
</organism>
<proteinExistence type="inferred from homology"/>
<dbReference type="FunFam" id="1.10.600.10:FF:000001">
    <property type="entry name" value="Geranylgeranyl diphosphate synthase"/>
    <property type="match status" value="1"/>
</dbReference>
<evidence type="ECO:0000256" key="10">
    <source>
        <dbReference type="ARBA" id="ARBA00032873"/>
    </source>
</evidence>
<dbReference type="Proteomes" id="UP000029622">
    <property type="component" value="Unassembled WGS sequence"/>
</dbReference>
<evidence type="ECO:0000256" key="3">
    <source>
        <dbReference type="ARBA" id="ARBA00012439"/>
    </source>
</evidence>
<evidence type="ECO:0000256" key="6">
    <source>
        <dbReference type="ARBA" id="ARBA00022723"/>
    </source>
</evidence>
<dbReference type="STRING" id="1156417.Y919_00200"/>
<dbReference type="CDD" id="cd00685">
    <property type="entry name" value="Trans_IPPS_HT"/>
    <property type="match status" value="1"/>
</dbReference>
<evidence type="ECO:0000256" key="1">
    <source>
        <dbReference type="ARBA" id="ARBA00001946"/>
    </source>
</evidence>
<dbReference type="EC" id="2.5.1.10" evidence="3"/>
<evidence type="ECO:0000256" key="11">
    <source>
        <dbReference type="ARBA" id="ARBA00049399"/>
    </source>
</evidence>
<evidence type="ECO:0000256" key="7">
    <source>
        <dbReference type="ARBA" id="ARBA00022842"/>
    </source>
</evidence>
<dbReference type="InterPro" id="IPR033749">
    <property type="entry name" value="Polyprenyl_synt_CS"/>
</dbReference>
<evidence type="ECO:0000256" key="9">
    <source>
        <dbReference type="ARBA" id="ARBA00032380"/>
    </source>
</evidence>
<dbReference type="InterPro" id="IPR053378">
    <property type="entry name" value="Prenyl_diphosphate_synthase"/>
</dbReference>
<dbReference type="GO" id="GO:0005737">
    <property type="term" value="C:cytoplasm"/>
    <property type="evidence" value="ECO:0007669"/>
    <property type="project" value="UniProtKB-ARBA"/>
</dbReference>